<dbReference type="Pfam" id="PF01565">
    <property type="entry name" value="FAD_binding_4"/>
    <property type="match status" value="1"/>
</dbReference>
<dbReference type="PANTHER" id="PTHR42934:SF1">
    <property type="entry name" value="GLYCOLATE OXIDASE SUBUNIT GLCD"/>
    <property type="match status" value="1"/>
</dbReference>
<evidence type="ECO:0000259" key="5">
    <source>
        <dbReference type="PROSITE" id="PS51387"/>
    </source>
</evidence>
<dbReference type="GO" id="GO:0016491">
    <property type="term" value="F:oxidoreductase activity"/>
    <property type="evidence" value="ECO:0007669"/>
    <property type="project" value="UniProtKB-KW"/>
</dbReference>
<dbReference type="PROSITE" id="PS51387">
    <property type="entry name" value="FAD_PCMH"/>
    <property type="match status" value="1"/>
</dbReference>
<evidence type="ECO:0000256" key="1">
    <source>
        <dbReference type="ARBA" id="ARBA00001974"/>
    </source>
</evidence>
<evidence type="ECO:0000313" key="7">
    <source>
        <dbReference type="Proteomes" id="UP000291469"/>
    </source>
</evidence>
<keyword evidence="2" id="KW-0285">Flavoprotein</keyword>
<dbReference type="SUPFAM" id="SSF56176">
    <property type="entry name" value="FAD-binding/transporter-associated domain-like"/>
    <property type="match status" value="1"/>
</dbReference>
<organism evidence="6 7">
    <name type="scientific">Egibacter rhizosphaerae</name>
    <dbReference type="NCBI Taxonomy" id="1670831"/>
    <lineage>
        <taxon>Bacteria</taxon>
        <taxon>Bacillati</taxon>
        <taxon>Actinomycetota</taxon>
        <taxon>Nitriliruptoria</taxon>
        <taxon>Egibacterales</taxon>
        <taxon>Egibacteraceae</taxon>
        <taxon>Egibacter</taxon>
    </lineage>
</organism>
<evidence type="ECO:0000256" key="4">
    <source>
        <dbReference type="ARBA" id="ARBA00023002"/>
    </source>
</evidence>
<evidence type="ECO:0000256" key="2">
    <source>
        <dbReference type="ARBA" id="ARBA00022630"/>
    </source>
</evidence>
<dbReference type="InterPro" id="IPR016166">
    <property type="entry name" value="FAD-bd_PCMH"/>
</dbReference>
<evidence type="ECO:0000256" key="3">
    <source>
        <dbReference type="ARBA" id="ARBA00022827"/>
    </source>
</evidence>
<dbReference type="KEGG" id="erz:ER308_02825"/>
<dbReference type="Gene3D" id="3.30.43.10">
    <property type="entry name" value="Uridine Diphospho-n-acetylenolpyruvylglucosamine Reductase, domain 2"/>
    <property type="match status" value="1"/>
</dbReference>
<dbReference type="PANTHER" id="PTHR42934">
    <property type="entry name" value="GLYCOLATE OXIDASE SUBUNIT GLCD"/>
    <property type="match status" value="1"/>
</dbReference>
<keyword evidence="4" id="KW-0560">Oxidoreductase</keyword>
<dbReference type="InterPro" id="IPR016164">
    <property type="entry name" value="FAD-linked_Oxase-like_C"/>
</dbReference>
<dbReference type="InterPro" id="IPR036318">
    <property type="entry name" value="FAD-bd_PCMH-like_sf"/>
</dbReference>
<gene>
    <name evidence="6" type="ORF">ER308_02825</name>
</gene>
<dbReference type="InterPro" id="IPR016169">
    <property type="entry name" value="FAD-bd_PCMH_sub2"/>
</dbReference>
<accession>A0A411YBQ7</accession>
<dbReference type="EMBL" id="CP036402">
    <property type="protein sequence ID" value="QBI18602.1"/>
    <property type="molecule type" value="Genomic_DNA"/>
</dbReference>
<dbReference type="InterPro" id="IPR004113">
    <property type="entry name" value="FAD-bd_oxidored_4_C"/>
</dbReference>
<dbReference type="GO" id="GO:0071949">
    <property type="term" value="F:FAD binding"/>
    <property type="evidence" value="ECO:0007669"/>
    <property type="project" value="InterPro"/>
</dbReference>
<dbReference type="Gene3D" id="1.10.45.10">
    <property type="entry name" value="Vanillyl-alcohol Oxidase, Chain A, domain 4"/>
    <property type="match status" value="1"/>
</dbReference>
<feature type="domain" description="FAD-binding PCMH-type" evidence="5">
    <location>
        <begin position="45"/>
        <end position="226"/>
    </location>
</feature>
<dbReference type="Gene3D" id="3.30.70.2740">
    <property type="match status" value="1"/>
</dbReference>
<dbReference type="InterPro" id="IPR006094">
    <property type="entry name" value="Oxid_FAD_bind_N"/>
</dbReference>
<keyword evidence="3" id="KW-0274">FAD</keyword>
<dbReference type="Proteomes" id="UP000291469">
    <property type="component" value="Chromosome"/>
</dbReference>
<dbReference type="AlphaFoldDB" id="A0A411YBQ7"/>
<dbReference type="InterPro" id="IPR016167">
    <property type="entry name" value="FAD-bd_PCMH_sub1"/>
</dbReference>
<dbReference type="Pfam" id="PF02913">
    <property type="entry name" value="FAD-oxidase_C"/>
    <property type="match status" value="1"/>
</dbReference>
<dbReference type="Gene3D" id="3.30.465.10">
    <property type="match status" value="1"/>
</dbReference>
<evidence type="ECO:0000313" key="6">
    <source>
        <dbReference type="EMBL" id="QBI18602.1"/>
    </source>
</evidence>
<proteinExistence type="predicted"/>
<sequence>MLREDGEAFVDDATFLERLERIVGPEGLRAGRLGRALYRRDASFLNAEPLAVCAPATVAQAQQVVRLCREASVPFTPRGAGTGLAGGAVPVAPERAPLVVALGRLDRIIHIDPEHRRAWVQPGVPNARLSERAAPYGLRFAPDPASQIAATLGGNVATNAGGIHCLSEGVTSAHVLAVELLGADGELHLLGGDLPEQGGLDLRGLAVGSEGTFGLVTKACVRLQPLPPQTRTLLAGFPSAVAAARAVSRIVTGDTLPAALELMDREAVELVEPYARAGYPMDAEAVLLAEFEGLPAEVAHGAEAASEACTAEGATSVEIARTAEHRTKLWKGRKGVAGAIAKRAPDFYLHDVVVPRSGLADMLAGVLEIAADEELLVINVVHAGDGNLHPFLLFDREDPGVLDRVLRAGHRIVETALAAGGVLTGEHGVGIEKRDLLGDVYSEDDLAVQRAVRDAMDPSGLANPGKVLPSPQGCAEGTQRLVPEGTWV</sequence>
<comment type="cofactor">
    <cofactor evidence="1">
        <name>FAD</name>
        <dbReference type="ChEBI" id="CHEBI:57692"/>
    </cofactor>
</comment>
<dbReference type="SUPFAM" id="SSF55103">
    <property type="entry name" value="FAD-linked oxidases, C-terminal domain"/>
    <property type="match status" value="1"/>
</dbReference>
<dbReference type="InterPro" id="IPR051914">
    <property type="entry name" value="FAD-linked_OxidoTrans_Type4"/>
</dbReference>
<dbReference type="OrthoDB" id="9811557at2"/>
<protein>
    <submittedName>
        <fullName evidence="6">FAD-binding protein</fullName>
    </submittedName>
</protein>
<dbReference type="InterPro" id="IPR016171">
    <property type="entry name" value="Vanillyl_alc_oxidase_C-sub2"/>
</dbReference>
<reference evidence="6 7" key="1">
    <citation type="submission" date="2019-01" db="EMBL/GenBank/DDBJ databases">
        <title>Egibacter rhizosphaerae EGI 80759T.</title>
        <authorList>
            <person name="Chen D.-D."/>
            <person name="Tian Y."/>
            <person name="Jiao J.-Y."/>
            <person name="Zhang X.-T."/>
            <person name="Zhang Y.-G."/>
            <person name="Zhang Y."/>
            <person name="Xiao M."/>
            <person name="Shu W.-S."/>
            <person name="Li W.-J."/>
        </authorList>
    </citation>
    <scope>NUCLEOTIDE SEQUENCE [LARGE SCALE GENOMIC DNA]</scope>
    <source>
        <strain evidence="6 7">EGI 80759</strain>
    </source>
</reference>
<keyword evidence="7" id="KW-1185">Reference proteome</keyword>
<dbReference type="Gene3D" id="3.30.70.2190">
    <property type="match status" value="1"/>
</dbReference>
<name>A0A411YBQ7_9ACTN</name>